<dbReference type="InterPro" id="IPR003594">
    <property type="entry name" value="HATPase_dom"/>
</dbReference>
<dbReference type="CDD" id="cd00082">
    <property type="entry name" value="HisKA"/>
    <property type="match status" value="2"/>
</dbReference>
<feature type="coiled-coil region" evidence="3">
    <location>
        <begin position="938"/>
        <end position="1008"/>
    </location>
</feature>
<reference evidence="7" key="1">
    <citation type="submission" date="2020-04" db="EMBL/GenBank/DDBJ databases">
        <title>Analysis of mating type loci in Filobasidium floriforme.</title>
        <authorList>
            <person name="Nowrousian M."/>
        </authorList>
    </citation>
    <scope>NUCLEOTIDE SEQUENCE</scope>
    <source>
        <strain evidence="7">CBS 6242</strain>
    </source>
</reference>
<evidence type="ECO:0000256" key="4">
    <source>
        <dbReference type="SAM" id="MobiDB-lite"/>
    </source>
</evidence>
<evidence type="ECO:0000313" key="7">
    <source>
        <dbReference type="EMBL" id="KAG7539674.1"/>
    </source>
</evidence>
<dbReference type="SUPFAM" id="SSF55785">
    <property type="entry name" value="PYP-like sensor domain (PAS domain)"/>
    <property type="match status" value="1"/>
</dbReference>
<dbReference type="InterPro" id="IPR004358">
    <property type="entry name" value="Sig_transdc_His_kin-like_C"/>
</dbReference>
<dbReference type="SMART" id="SM00387">
    <property type="entry name" value="HATPase_c"/>
    <property type="match status" value="2"/>
</dbReference>
<dbReference type="EMBL" id="JABELV010000062">
    <property type="protein sequence ID" value="KAG7539674.1"/>
    <property type="molecule type" value="Genomic_DNA"/>
</dbReference>
<dbReference type="InterPro" id="IPR011006">
    <property type="entry name" value="CheY-like_superfamily"/>
</dbReference>
<feature type="region of interest" description="Disordered" evidence="4">
    <location>
        <begin position="1"/>
        <end position="24"/>
    </location>
</feature>
<feature type="domain" description="Histidine kinase" evidence="5">
    <location>
        <begin position="968"/>
        <end position="1246"/>
    </location>
</feature>
<feature type="domain" description="Histidine kinase" evidence="5">
    <location>
        <begin position="405"/>
        <end position="628"/>
    </location>
</feature>
<feature type="domain" description="Response regulatory" evidence="6">
    <location>
        <begin position="698"/>
        <end position="813"/>
    </location>
</feature>
<dbReference type="Proteomes" id="UP000812966">
    <property type="component" value="Unassembled WGS sequence"/>
</dbReference>
<dbReference type="InterPro" id="IPR005467">
    <property type="entry name" value="His_kinase_dom"/>
</dbReference>
<evidence type="ECO:0000313" key="8">
    <source>
        <dbReference type="Proteomes" id="UP000812966"/>
    </source>
</evidence>
<dbReference type="GO" id="GO:0000155">
    <property type="term" value="F:phosphorelay sensor kinase activity"/>
    <property type="evidence" value="ECO:0007669"/>
    <property type="project" value="InterPro"/>
</dbReference>
<proteinExistence type="predicted"/>
<dbReference type="CDD" id="cd17546">
    <property type="entry name" value="REC_hyHK_CKI1_RcsC-like"/>
    <property type="match status" value="1"/>
</dbReference>
<evidence type="ECO:0000256" key="3">
    <source>
        <dbReference type="SAM" id="Coils"/>
    </source>
</evidence>
<dbReference type="CDD" id="cd16922">
    <property type="entry name" value="HATPase_EvgS-ArcB-TorS-like"/>
    <property type="match status" value="1"/>
</dbReference>
<dbReference type="InterPro" id="IPR001789">
    <property type="entry name" value="Sig_transdc_resp-reg_receiver"/>
</dbReference>
<feature type="domain" description="Response regulatory" evidence="6">
    <location>
        <begin position="1314"/>
        <end position="1444"/>
    </location>
</feature>
<evidence type="ECO:0000259" key="6">
    <source>
        <dbReference type="PROSITE" id="PS50110"/>
    </source>
</evidence>
<dbReference type="PROSITE" id="PS50109">
    <property type="entry name" value="HIS_KIN"/>
    <property type="match status" value="2"/>
</dbReference>
<feature type="region of interest" description="Disordered" evidence="4">
    <location>
        <begin position="1255"/>
        <end position="1305"/>
    </location>
</feature>
<dbReference type="Gene3D" id="3.30.565.10">
    <property type="entry name" value="Histidine kinase-like ATPase, C-terminal domain"/>
    <property type="match status" value="2"/>
</dbReference>
<dbReference type="InterPro" id="IPR036890">
    <property type="entry name" value="HATPase_C_sf"/>
</dbReference>
<dbReference type="InterPro" id="IPR003661">
    <property type="entry name" value="HisK_dim/P_dom"/>
</dbReference>
<keyword evidence="3" id="KW-0175">Coiled coil</keyword>
<sequence>MQPDTGSSEHNGEAVSPTTMINPAPARRSLDCQTLLQEIDWSQTSLGPREGWSPSIETMIRTVMASKTQDALWLGEECIMVYNQNYADIVPHPQVYGRSANIPEAWGPVWHGVHHLIRACIDLGRAHFVENDLLLYRRGPRGHYVEKYHTWSFIPIFNPDGSVPGIYNPTQDTTAAVLAQRRQRTTKRFSEKVSVARTKEEFWQGIEGAVEDDPKDVPFLMCYSVEEDEGKQEGGMDSRTLRLSLESSVGVPEEGHPSVVASMTIELPLVREQARASSTGSTEPLKSLDKHAWPIAKALRTRQCVVVDDCSKLIRGFPLRQWDQLPDSAIVIPICSEMSTETPRGVLVMGLNLLCPLDDEYYDWIQVTRSQLTSALASVHALAAEQQRLVDKERLERAKTAWFQGAAHDLRSPLTLVSGPLGDVLDSKDLAPSHRESLLLAQRNVLRIQRLVNSLLDFSRIEAGRLAGRFVPIDLSRFVDELGGLFRPAIVRRGIEYRSEIEPREGLTFIDPTLLETVITNLLSNSLKYTERGSITLRLRYTATHAEMAVVDTGFGIPQAELEAVTDRFHRATTALSRGTEGTGIGLALAKEIVRLHGGDLHIQSWTAEESVDGSHGSTFTARIPLVEREMNEDIDLMNGQGSSNVNFGSYGKQVAAEAMHESASGGLDHAVSDAGTENVSVSDSSRPEGLMFESTDVILLADDNVDIRRYLRRLFAPFCTVVEACDGEEALAMARQSPPDLILSDLMMPRMNGQELLQAIRRDPRTRLVPMVLLSAATDDELRVSALTTGVDDFLMKPFKPKELLARVNLHMQLGKRRIELENLFAQREQEITLLSDYCPSGIIRQSADGSMIYGNAAWQRYTGMQDSDKLDNWLTRVDPSAAQPLSDRLQDFYAGDEREMQQTWKWLNGRVVTGTFIRLDKVIPGMSGVLGCMNDITDQEERLHEAERRRIEAEESKRQQELLVDFTSHEIRTPVSAILQCSSLVKENLQALKEQLQQAMAFEDRTGFVPTPELMANLDEDVEALESVYQCGLMQERIANDVLSLARIQLDTLSLHNVEVDLRKEGQKLVTVFALEAKMNQIELVLEMGQWIGDATVTDVRTDHVRVGQVITNLIANAIKFTAKSEVRRITVKFDLSFSPPSSGTCVPPPSGADHFTTREIRKDTPVWLFVSVEDTGPGLSPSERAVLFQRFSQGSKMIHTRYGGSGLGLFICKKITEMLGGRIEVQSEQGRGSAFRFFIECRTVDDVALRSAHANGKTPPAQLQVSDSPRRKSVSTISPIKGVKKPSPTRPASSTAVASKAPKVKSEDPLHVLIVEDNIINQTVLKRQMIKSGFTCDVADNGQEALDLLHRVQLPVDGQASKPYDVVFCDLEMPVMDGLTAIKTIREEESTGELSPRQLVIALTGNARPAQIDSALSAGMDDVVIKPYRLPDLIEKARKALSNAKGEVSAS</sequence>
<dbReference type="Pfam" id="PF02518">
    <property type="entry name" value="HATPase_c"/>
    <property type="match status" value="2"/>
</dbReference>
<dbReference type="PROSITE" id="PS50110">
    <property type="entry name" value="RESPONSE_REGULATORY"/>
    <property type="match status" value="2"/>
</dbReference>
<dbReference type="SUPFAM" id="SSF52172">
    <property type="entry name" value="CheY-like"/>
    <property type="match status" value="2"/>
</dbReference>
<dbReference type="Gene3D" id="3.40.50.2300">
    <property type="match status" value="2"/>
</dbReference>
<dbReference type="Pfam" id="PF00512">
    <property type="entry name" value="HisKA"/>
    <property type="match status" value="1"/>
</dbReference>
<feature type="modified residue" description="4-aspartylphosphate" evidence="2">
    <location>
        <position position="1373"/>
    </location>
</feature>
<evidence type="ECO:0000259" key="5">
    <source>
        <dbReference type="PROSITE" id="PS50109"/>
    </source>
</evidence>
<dbReference type="SMART" id="SM00448">
    <property type="entry name" value="REC"/>
    <property type="match status" value="2"/>
</dbReference>
<dbReference type="Gene3D" id="3.30.450.20">
    <property type="entry name" value="PAS domain"/>
    <property type="match status" value="2"/>
</dbReference>
<keyword evidence="1 2" id="KW-0597">Phosphoprotein</keyword>
<dbReference type="SMART" id="SM00388">
    <property type="entry name" value="HisKA"/>
    <property type="match status" value="2"/>
</dbReference>
<dbReference type="FunFam" id="3.40.50.2300:FF:000307">
    <property type="entry name" value="Receptor-like histidine kinase BpdS"/>
    <property type="match status" value="1"/>
</dbReference>
<dbReference type="Gene3D" id="1.10.287.130">
    <property type="match status" value="2"/>
</dbReference>
<evidence type="ECO:0000256" key="2">
    <source>
        <dbReference type="PROSITE-ProRule" id="PRU00169"/>
    </source>
</evidence>
<keyword evidence="8" id="KW-1185">Reference proteome</keyword>
<evidence type="ECO:0000256" key="1">
    <source>
        <dbReference type="ARBA" id="ARBA00022553"/>
    </source>
</evidence>
<gene>
    <name evidence="7" type="ORF">FFLO_03391</name>
</gene>
<dbReference type="SUPFAM" id="SSF55874">
    <property type="entry name" value="ATPase domain of HSP90 chaperone/DNA topoisomerase II/histidine kinase"/>
    <property type="match status" value="2"/>
</dbReference>
<dbReference type="PRINTS" id="PR00344">
    <property type="entry name" value="BCTRLSENSOR"/>
</dbReference>
<dbReference type="SUPFAM" id="SSF47384">
    <property type="entry name" value="Homodimeric domain of signal transducing histidine kinase"/>
    <property type="match status" value="2"/>
</dbReference>
<dbReference type="PANTHER" id="PTHR43547">
    <property type="entry name" value="TWO-COMPONENT HISTIDINE KINASE"/>
    <property type="match status" value="1"/>
</dbReference>
<dbReference type="PANTHER" id="PTHR43547:SF2">
    <property type="entry name" value="HYBRID SIGNAL TRANSDUCTION HISTIDINE KINASE C"/>
    <property type="match status" value="1"/>
</dbReference>
<comment type="caution">
    <text evidence="7">The sequence shown here is derived from an EMBL/GenBank/DDBJ whole genome shotgun (WGS) entry which is preliminary data.</text>
</comment>
<dbReference type="InterPro" id="IPR035965">
    <property type="entry name" value="PAS-like_dom_sf"/>
</dbReference>
<feature type="modified residue" description="4-aspartylphosphate" evidence="2">
    <location>
        <position position="746"/>
    </location>
</feature>
<dbReference type="Pfam" id="PF00072">
    <property type="entry name" value="Response_reg"/>
    <property type="match status" value="2"/>
</dbReference>
<accession>A0A8K0JKS3</accession>
<dbReference type="InterPro" id="IPR036097">
    <property type="entry name" value="HisK_dim/P_sf"/>
</dbReference>
<protein>
    <submittedName>
        <fullName evidence="7">Uncharacterized protein</fullName>
    </submittedName>
</protein>
<name>A0A8K0JKS3_9TREE</name>
<organism evidence="7 8">
    <name type="scientific">Filobasidium floriforme</name>
    <dbReference type="NCBI Taxonomy" id="5210"/>
    <lineage>
        <taxon>Eukaryota</taxon>
        <taxon>Fungi</taxon>
        <taxon>Dikarya</taxon>
        <taxon>Basidiomycota</taxon>
        <taxon>Agaricomycotina</taxon>
        <taxon>Tremellomycetes</taxon>
        <taxon>Filobasidiales</taxon>
        <taxon>Filobasidiaceae</taxon>
        <taxon>Filobasidium</taxon>
    </lineage>
</organism>